<feature type="compositionally biased region" description="Acidic residues" evidence="2">
    <location>
        <begin position="380"/>
        <end position="397"/>
    </location>
</feature>
<keyword evidence="1" id="KW-0863">Zinc-finger</keyword>
<feature type="region of interest" description="Disordered" evidence="2">
    <location>
        <begin position="90"/>
        <end position="160"/>
    </location>
</feature>
<dbReference type="GO" id="GO:0008270">
    <property type="term" value="F:zinc ion binding"/>
    <property type="evidence" value="ECO:0007669"/>
    <property type="project" value="UniProtKB-KW"/>
</dbReference>
<name>U5EW84_9DIPT</name>
<feature type="region of interest" description="Disordered" evidence="2">
    <location>
        <begin position="321"/>
        <end position="409"/>
    </location>
</feature>
<feature type="domain" description="C2H2-type" evidence="3">
    <location>
        <begin position="448"/>
        <end position="475"/>
    </location>
</feature>
<evidence type="ECO:0000313" key="4">
    <source>
        <dbReference type="EMBL" id="JAB56807.1"/>
    </source>
</evidence>
<feature type="compositionally biased region" description="Basic and acidic residues" evidence="2">
    <location>
        <begin position="502"/>
        <end position="541"/>
    </location>
</feature>
<evidence type="ECO:0000259" key="3">
    <source>
        <dbReference type="PROSITE" id="PS50157"/>
    </source>
</evidence>
<dbReference type="InterPro" id="IPR026811">
    <property type="entry name" value="CIZ1"/>
</dbReference>
<proteinExistence type="evidence at transcript level"/>
<feature type="compositionally biased region" description="Low complexity" evidence="2">
    <location>
        <begin position="1"/>
        <end position="14"/>
    </location>
</feature>
<protein>
    <submittedName>
        <fullName evidence="4">Protein on ecdysone puffs</fullName>
    </submittedName>
</protein>
<feature type="compositionally biased region" description="Low complexity" evidence="2">
    <location>
        <begin position="142"/>
        <end position="151"/>
    </location>
</feature>
<evidence type="ECO:0000256" key="1">
    <source>
        <dbReference type="PROSITE-ProRule" id="PRU00042"/>
    </source>
</evidence>
<dbReference type="Pfam" id="PF12874">
    <property type="entry name" value="zf-met"/>
    <property type="match status" value="1"/>
</dbReference>
<dbReference type="Pfam" id="PF23330">
    <property type="entry name" value="zf-C2H2_14"/>
    <property type="match status" value="1"/>
</dbReference>
<feature type="region of interest" description="Disordered" evidence="2">
    <location>
        <begin position="293"/>
        <end position="312"/>
    </location>
</feature>
<feature type="compositionally biased region" description="Basic residues" evidence="2">
    <location>
        <begin position="294"/>
        <end position="305"/>
    </location>
</feature>
<dbReference type="SMART" id="SM00355">
    <property type="entry name" value="ZnF_C2H2"/>
    <property type="match status" value="3"/>
</dbReference>
<dbReference type="PANTHER" id="PTHR15491">
    <property type="match status" value="1"/>
</dbReference>
<feature type="region of interest" description="Disordered" evidence="2">
    <location>
        <begin position="1"/>
        <end position="20"/>
    </location>
</feature>
<feature type="compositionally biased region" description="Basic and acidic residues" evidence="2">
    <location>
        <begin position="327"/>
        <end position="379"/>
    </location>
</feature>
<feature type="compositionally biased region" description="Basic and acidic residues" evidence="2">
    <location>
        <begin position="579"/>
        <end position="589"/>
    </location>
</feature>
<dbReference type="PANTHER" id="PTHR15491:SF9">
    <property type="entry name" value="CIP1-INTERACTING ZINC FINGER PROTEIN"/>
    <property type="match status" value="1"/>
</dbReference>
<accession>U5EW84</accession>
<dbReference type="GO" id="GO:0005634">
    <property type="term" value="C:nucleus"/>
    <property type="evidence" value="ECO:0007669"/>
    <property type="project" value="TreeGrafter"/>
</dbReference>
<feature type="region of interest" description="Disordered" evidence="2">
    <location>
        <begin position="502"/>
        <end position="604"/>
    </location>
</feature>
<dbReference type="InterPro" id="IPR036236">
    <property type="entry name" value="Znf_C2H2_sf"/>
</dbReference>
<dbReference type="AlphaFoldDB" id="U5EW84"/>
<dbReference type="InterPro" id="IPR056345">
    <property type="entry name" value="Znf-C2H2_CIZ1"/>
</dbReference>
<feature type="compositionally biased region" description="Basic residues" evidence="2">
    <location>
        <begin position="105"/>
        <end position="115"/>
    </location>
</feature>
<feature type="compositionally biased region" description="Low complexity" evidence="2">
    <location>
        <begin position="90"/>
        <end position="100"/>
    </location>
</feature>
<organism evidence="4">
    <name type="scientific">Corethrella appendiculata</name>
    <dbReference type="NCBI Taxonomy" id="1370023"/>
    <lineage>
        <taxon>Eukaryota</taxon>
        <taxon>Metazoa</taxon>
        <taxon>Ecdysozoa</taxon>
        <taxon>Arthropoda</taxon>
        <taxon>Hexapoda</taxon>
        <taxon>Insecta</taxon>
        <taxon>Pterygota</taxon>
        <taxon>Neoptera</taxon>
        <taxon>Endopterygota</taxon>
        <taxon>Diptera</taxon>
        <taxon>Nematocera</taxon>
        <taxon>Culicoidea</taxon>
        <taxon>Chaoboridae</taxon>
        <taxon>Corethrella</taxon>
    </lineage>
</organism>
<reference evidence="4" key="1">
    <citation type="journal article" date="2014" name="Insect Biochem. Mol. Biol.">
        <title>An insight into the sialome of the frog biting fly, Corethrella appendiculata.</title>
        <authorList>
            <person name="Ribeiro J.M.C."/>
            <person name="Chagas A.C."/>
            <person name="Pham V.M."/>
            <person name="Lounibos L.P."/>
            <person name="Calvo E."/>
        </authorList>
    </citation>
    <scope>NUCLEOTIDE SEQUENCE</scope>
    <source>
        <tissue evidence="4">Salivary glands</tissue>
    </source>
</reference>
<sequence>MAYRNNNNRNRSGNFGNGYGRVNPWDSAGVGGRGGNQDALSLANSLINNILRNQNSNQVPPSLLDMANNGGGGGRYDDLNGFGFIRGRNGRNMNRNMKGGALKGGIRKPNAHARSKNVLAKNSKNSKSDDATDASGNKKKGNNNNNNNKKNTSTTPKQSPYLDIPNDYLYCHMCDKHMYDCTSFDNHLIGRTHRIMKESIEESYRMRAILLRQEARIAEQLKTIEIERNKRQGKQQRNKNREYCPMCELYFYGHISVHRKSEKHLELKKFLHPKCDDCTTEFHNRTEYDEHLISPKHMKNAKTKPNKLDFERKKNQLHISTEAEELQDLREDLPPREKKGKKKTDAAKKDGDAAAAGTEEKEGENGEKPDDSVADVKMEDADESKIDDDEAKDGEEGEEKKEQPESENVILDYREDVDELETEIETRLPKYNKNRSLGISLIAKLDCIECKICNKYFDTEKTAEIHSRTHTHYRSFIRLLNEKSNEVRIAQKRAAAALEEVERRKKQKLSEEAAAAEGKEGENGEKYDPSEATGEEEKNESGDVSMSDDAKADEANSDEAMQTDAAKEEAAGATEEEDKSPSKDEDKGKQQKGRRRAGRYGGRY</sequence>
<dbReference type="PROSITE" id="PS00028">
    <property type="entry name" value="ZINC_FINGER_C2H2_1"/>
    <property type="match status" value="2"/>
</dbReference>
<dbReference type="SUPFAM" id="SSF57667">
    <property type="entry name" value="beta-beta-alpha zinc fingers"/>
    <property type="match status" value="2"/>
</dbReference>
<keyword evidence="1" id="KW-0862">Zinc</keyword>
<dbReference type="InterPro" id="IPR013087">
    <property type="entry name" value="Znf_C2H2_type"/>
</dbReference>
<evidence type="ECO:0000256" key="2">
    <source>
        <dbReference type="SAM" id="MobiDB-lite"/>
    </source>
</evidence>
<keyword evidence="1" id="KW-0479">Metal-binding</keyword>
<dbReference type="PROSITE" id="PS50157">
    <property type="entry name" value="ZINC_FINGER_C2H2_2"/>
    <property type="match status" value="1"/>
</dbReference>
<dbReference type="EMBL" id="GANO01003064">
    <property type="protein sequence ID" value="JAB56807.1"/>
    <property type="molecule type" value="mRNA"/>
</dbReference>